<feature type="signal peptide" evidence="1">
    <location>
        <begin position="1"/>
        <end position="17"/>
    </location>
</feature>
<organism evidence="2 3">
    <name type="scientific">Minwuia thermotolerans</name>
    <dbReference type="NCBI Taxonomy" id="2056226"/>
    <lineage>
        <taxon>Bacteria</taxon>
        <taxon>Pseudomonadati</taxon>
        <taxon>Pseudomonadota</taxon>
        <taxon>Alphaproteobacteria</taxon>
        <taxon>Minwuiales</taxon>
        <taxon>Minwuiaceae</taxon>
        <taxon>Minwuia</taxon>
    </lineage>
</organism>
<comment type="caution">
    <text evidence="2">The sequence shown here is derived from an EMBL/GenBank/DDBJ whole genome shotgun (WGS) entry which is preliminary data.</text>
</comment>
<evidence type="ECO:0000313" key="3">
    <source>
        <dbReference type="Proteomes" id="UP000229498"/>
    </source>
</evidence>
<dbReference type="PANTHER" id="PTHR11799:SF12">
    <property type="entry name" value="PARAOXONASE-RELATED"/>
    <property type="match status" value="1"/>
</dbReference>
<proteinExistence type="predicted"/>
<gene>
    <name evidence="2" type="ORF">CVT23_14285</name>
</gene>
<evidence type="ECO:0008006" key="4">
    <source>
        <dbReference type="Google" id="ProtNLM"/>
    </source>
</evidence>
<sequence>MRWLGIALALIAMPAHADVFDCRHVNVVDNETGQKLAGIEDLVHHPPSNTLILSVHDRWGDQDDDPEALMGLFGVRVSSLEASAPAEAWRLGREQPEPMRPHGIALAERPDGEYRLLVIDHRYLQEEERNGAPGTVIREFAVSTDGALSPLRSFGHPKLCPANDLDWYGGDKALVTLDRANCGGFRRFLELARGQERGRLVEVDLNKRIITERLSGLAFPNGIMLDKQFDRRQFFLTETRASRVSVFRSDIHKEIRGEQDLWLTQTAMLAGSPDNISSTPDATALVALHPDVFDFGLYSMRIWGYDSSGTRLIELHGLDPQPGIRVILDDPDGEIISGATSVIQVGRHYFAGSAFDEGLAVCEEK</sequence>
<dbReference type="InterPro" id="IPR051288">
    <property type="entry name" value="Serum_paraoxonase/arylesterase"/>
</dbReference>
<evidence type="ECO:0000256" key="1">
    <source>
        <dbReference type="SAM" id="SignalP"/>
    </source>
</evidence>
<dbReference type="OrthoDB" id="1158171at2"/>
<accession>A0A2M9G028</accession>
<feature type="chain" id="PRO_5014650671" description="Phytase-like domain-containing protein" evidence="1">
    <location>
        <begin position="18"/>
        <end position="365"/>
    </location>
</feature>
<dbReference type="Proteomes" id="UP000229498">
    <property type="component" value="Unassembled WGS sequence"/>
</dbReference>
<dbReference type="RefSeq" id="WP_109794030.1">
    <property type="nucleotide sequence ID" value="NZ_PHIG01000037.1"/>
</dbReference>
<dbReference type="AlphaFoldDB" id="A0A2M9G028"/>
<reference evidence="2 3" key="1">
    <citation type="submission" date="2017-11" db="EMBL/GenBank/DDBJ databases">
        <title>Draft genome sequence of Rhizobiales bacterium SY3-13.</title>
        <authorList>
            <person name="Sun C."/>
        </authorList>
    </citation>
    <scope>NUCLEOTIDE SEQUENCE [LARGE SCALE GENOMIC DNA]</scope>
    <source>
        <strain evidence="2 3">SY3-13</strain>
    </source>
</reference>
<dbReference type="EMBL" id="PHIG01000037">
    <property type="protein sequence ID" value="PJK29081.1"/>
    <property type="molecule type" value="Genomic_DNA"/>
</dbReference>
<evidence type="ECO:0000313" key="2">
    <source>
        <dbReference type="EMBL" id="PJK29081.1"/>
    </source>
</evidence>
<dbReference type="Gene3D" id="2.120.10.30">
    <property type="entry name" value="TolB, C-terminal domain"/>
    <property type="match status" value="1"/>
</dbReference>
<keyword evidence="1" id="KW-0732">Signal</keyword>
<dbReference type="InterPro" id="IPR011042">
    <property type="entry name" value="6-blade_b-propeller_TolB-like"/>
</dbReference>
<protein>
    <recommendedName>
        <fullName evidence="4">Phytase-like domain-containing protein</fullName>
    </recommendedName>
</protein>
<name>A0A2M9G028_9PROT</name>
<keyword evidence="3" id="KW-1185">Reference proteome</keyword>
<dbReference type="PANTHER" id="PTHR11799">
    <property type="entry name" value="PARAOXONASE"/>
    <property type="match status" value="1"/>
</dbReference>
<dbReference type="SUPFAM" id="SSF63829">
    <property type="entry name" value="Calcium-dependent phosphotriesterase"/>
    <property type="match status" value="1"/>
</dbReference>